<keyword evidence="6 8" id="KW-0472">Membrane</keyword>
<name>A0ABM3HAU7_9MYRT</name>
<dbReference type="PANTHER" id="PTHR24186:SF37">
    <property type="entry name" value="PGG DOMAIN-CONTAINING PROTEIN"/>
    <property type="match status" value="1"/>
</dbReference>
<gene>
    <name evidence="11" type="primary">LOC115740990</name>
</gene>
<dbReference type="PROSITE" id="PS50088">
    <property type="entry name" value="ANK_REPEAT"/>
    <property type="match status" value="5"/>
</dbReference>
<evidence type="ECO:0000256" key="8">
    <source>
        <dbReference type="SAM" id="Phobius"/>
    </source>
</evidence>
<organism evidence="10 11">
    <name type="scientific">Rhodamnia argentea</name>
    <dbReference type="NCBI Taxonomy" id="178133"/>
    <lineage>
        <taxon>Eukaryota</taxon>
        <taxon>Viridiplantae</taxon>
        <taxon>Streptophyta</taxon>
        <taxon>Embryophyta</taxon>
        <taxon>Tracheophyta</taxon>
        <taxon>Spermatophyta</taxon>
        <taxon>Magnoliopsida</taxon>
        <taxon>eudicotyledons</taxon>
        <taxon>Gunneridae</taxon>
        <taxon>Pentapetalae</taxon>
        <taxon>rosids</taxon>
        <taxon>malvids</taxon>
        <taxon>Myrtales</taxon>
        <taxon>Myrtaceae</taxon>
        <taxon>Myrtoideae</taxon>
        <taxon>Myrteae</taxon>
        <taxon>Australasian group</taxon>
        <taxon>Rhodamnia</taxon>
    </lineage>
</organism>
<keyword evidence="5 7" id="KW-0040">ANK repeat</keyword>
<dbReference type="GeneID" id="115740990"/>
<dbReference type="InterPro" id="IPR002110">
    <property type="entry name" value="Ankyrin_rpt"/>
</dbReference>
<dbReference type="Pfam" id="PF12796">
    <property type="entry name" value="Ank_2"/>
    <property type="match status" value="2"/>
</dbReference>
<feature type="transmembrane region" description="Helical" evidence="8">
    <location>
        <begin position="277"/>
        <end position="294"/>
    </location>
</feature>
<dbReference type="Pfam" id="PF00023">
    <property type="entry name" value="Ank"/>
    <property type="match status" value="1"/>
</dbReference>
<feature type="repeat" description="ANK" evidence="7">
    <location>
        <begin position="36"/>
        <end position="68"/>
    </location>
</feature>
<comment type="subcellular location">
    <subcellularLocation>
        <location evidence="1">Membrane</location>
        <topology evidence="1">Multi-pass membrane protein</topology>
    </subcellularLocation>
</comment>
<dbReference type="PROSITE" id="PS50297">
    <property type="entry name" value="ANK_REP_REGION"/>
    <property type="match status" value="5"/>
</dbReference>
<protein>
    <submittedName>
        <fullName evidence="11">Ankyrin repeat-containing protein ITN1-like isoform X5</fullName>
    </submittedName>
</protein>
<dbReference type="SUPFAM" id="SSF48403">
    <property type="entry name" value="Ankyrin repeat"/>
    <property type="match status" value="1"/>
</dbReference>
<evidence type="ECO:0000313" key="10">
    <source>
        <dbReference type="Proteomes" id="UP000827889"/>
    </source>
</evidence>
<feature type="repeat" description="ANK" evidence="7">
    <location>
        <begin position="174"/>
        <end position="206"/>
    </location>
</feature>
<reference evidence="11" key="1">
    <citation type="submission" date="2025-08" db="UniProtKB">
        <authorList>
            <consortium name="RefSeq"/>
        </authorList>
    </citation>
    <scope>IDENTIFICATION</scope>
    <source>
        <tissue evidence="11">Leaf</tissue>
    </source>
</reference>
<accession>A0ABM3HAU7</accession>
<sequence>MESELYEAALKGNVASLLELLGKDELLLDRIMTGNHTETPLHIAAMLGHLEFVEEVLARKAELAREQDSRSSTPLHLAAAKGYVNLVATLLRVGPEICFVRDKYERNPLHVAAMKGQVDVLELLVRTRPDAARSVIEHGQTILHLCVKHNRLEALKLLIDILADDQFINSRDEDGNTILHLAAADGQTKTILFLTNKGVNPNITNSKGFTALALLTQGCSMERASEITDSAPQILENHDPSRRTVHASNMVTAFRPPRNEEKKKERKRKWQNSMHKTLMVVAILLATMAFQAGMTPPGGIWDNDFEGNANHTAHFAGDSVMAQRYPGRYKVFIAFNTISFIASLSIIMLLISGLPLKRHRIFTGIAMLIMWVAITFTAATYAISILVFTPDNGRNTAYEIVGFAVLAWVVLMALLFLCHLLRLILKLLRKVLRCVLKPFRKRKPQAPIP</sequence>
<dbReference type="Gene3D" id="1.25.40.20">
    <property type="entry name" value="Ankyrin repeat-containing domain"/>
    <property type="match status" value="1"/>
</dbReference>
<feature type="repeat" description="ANK" evidence="7">
    <location>
        <begin position="138"/>
        <end position="170"/>
    </location>
</feature>
<feature type="transmembrane region" description="Helical" evidence="8">
    <location>
        <begin position="368"/>
        <end position="388"/>
    </location>
</feature>
<evidence type="ECO:0000256" key="1">
    <source>
        <dbReference type="ARBA" id="ARBA00004141"/>
    </source>
</evidence>
<keyword evidence="3" id="KW-0677">Repeat</keyword>
<evidence type="ECO:0000256" key="7">
    <source>
        <dbReference type="PROSITE-ProRule" id="PRU00023"/>
    </source>
</evidence>
<dbReference type="Proteomes" id="UP000827889">
    <property type="component" value="Chromosome 4"/>
</dbReference>
<evidence type="ECO:0000256" key="5">
    <source>
        <dbReference type="ARBA" id="ARBA00023043"/>
    </source>
</evidence>
<evidence type="ECO:0000256" key="6">
    <source>
        <dbReference type="ARBA" id="ARBA00023136"/>
    </source>
</evidence>
<dbReference type="Pfam" id="PF13962">
    <property type="entry name" value="PGG"/>
    <property type="match status" value="1"/>
</dbReference>
<proteinExistence type="predicted"/>
<feature type="repeat" description="ANK" evidence="7">
    <location>
        <begin position="104"/>
        <end position="126"/>
    </location>
</feature>
<dbReference type="SMART" id="SM00248">
    <property type="entry name" value="ANK"/>
    <property type="match status" value="5"/>
</dbReference>
<dbReference type="PANTHER" id="PTHR24186">
    <property type="entry name" value="PROTEIN PHOSPHATASE 1 REGULATORY SUBUNIT"/>
    <property type="match status" value="1"/>
</dbReference>
<keyword evidence="10" id="KW-1185">Reference proteome</keyword>
<evidence type="ECO:0000256" key="2">
    <source>
        <dbReference type="ARBA" id="ARBA00022692"/>
    </source>
</evidence>
<dbReference type="InterPro" id="IPR026961">
    <property type="entry name" value="PGG_dom"/>
</dbReference>
<dbReference type="RefSeq" id="XP_048133720.1">
    <property type="nucleotide sequence ID" value="XM_048277763.1"/>
</dbReference>
<keyword evidence="4 8" id="KW-1133">Transmembrane helix</keyword>
<feature type="transmembrane region" description="Helical" evidence="8">
    <location>
        <begin position="400"/>
        <end position="425"/>
    </location>
</feature>
<feature type="domain" description="PGG" evidence="9">
    <location>
        <begin position="269"/>
        <end position="386"/>
    </location>
</feature>
<keyword evidence="2 8" id="KW-0812">Transmembrane</keyword>
<evidence type="ECO:0000313" key="11">
    <source>
        <dbReference type="RefSeq" id="XP_048133720.1"/>
    </source>
</evidence>
<dbReference type="InterPro" id="IPR036770">
    <property type="entry name" value="Ankyrin_rpt-contain_sf"/>
</dbReference>
<feature type="repeat" description="ANK" evidence="7">
    <location>
        <begin position="70"/>
        <end position="102"/>
    </location>
</feature>
<evidence type="ECO:0000256" key="3">
    <source>
        <dbReference type="ARBA" id="ARBA00022737"/>
    </source>
</evidence>
<feature type="transmembrane region" description="Helical" evidence="8">
    <location>
        <begin position="331"/>
        <end position="356"/>
    </location>
</feature>
<evidence type="ECO:0000259" key="9">
    <source>
        <dbReference type="Pfam" id="PF13962"/>
    </source>
</evidence>
<evidence type="ECO:0000256" key="4">
    <source>
        <dbReference type="ARBA" id="ARBA00022989"/>
    </source>
</evidence>